<evidence type="ECO:0000256" key="5">
    <source>
        <dbReference type="ARBA" id="ARBA00023049"/>
    </source>
</evidence>
<accession>A0A0K1Q5H0</accession>
<evidence type="ECO:0000259" key="6">
    <source>
        <dbReference type="SMART" id="SM00235"/>
    </source>
</evidence>
<keyword evidence="3" id="KW-0378">Hydrolase</keyword>
<dbReference type="GO" id="GO:0008270">
    <property type="term" value="F:zinc ion binding"/>
    <property type="evidence" value="ECO:0007669"/>
    <property type="project" value="InterPro"/>
</dbReference>
<dbReference type="GO" id="GO:0004222">
    <property type="term" value="F:metalloendopeptidase activity"/>
    <property type="evidence" value="ECO:0007669"/>
    <property type="project" value="InterPro"/>
</dbReference>
<dbReference type="GO" id="GO:0031012">
    <property type="term" value="C:extracellular matrix"/>
    <property type="evidence" value="ECO:0007669"/>
    <property type="project" value="InterPro"/>
</dbReference>
<dbReference type="EMBL" id="CP012333">
    <property type="protein sequence ID" value="AKV00969.1"/>
    <property type="molecule type" value="Genomic_DNA"/>
</dbReference>
<dbReference type="STRING" id="1391654.AKJ09_07632"/>
<evidence type="ECO:0000256" key="2">
    <source>
        <dbReference type="ARBA" id="ARBA00022723"/>
    </source>
</evidence>
<keyword evidence="5" id="KW-0482">Metalloprotease</keyword>
<name>A0A0K1Q5H0_9BACT</name>
<keyword evidence="1" id="KW-0645">Protease</keyword>
<dbReference type="InterPro" id="IPR024079">
    <property type="entry name" value="MetalloPept_cat_dom_sf"/>
</dbReference>
<keyword evidence="8" id="KW-1185">Reference proteome</keyword>
<dbReference type="Proteomes" id="UP000064967">
    <property type="component" value="Chromosome"/>
</dbReference>
<dbReference type="KEGG" id="llu:AKJ09_07632"/>
<feature type="domain" description="Peptidase metallopeptidase" evidence="6">
    <location>
        <begin position="45"/>
        <end position="229"/>
    </location>
</feature>
<dbReference type="AlphaFoldDB" id="A0A0K1Q5H0"/>
<dbReference type="PRINTS" id="PR00138">
    <property type="entry name" value="MATRIXIN"/>
</dbReference>
<dbReference type="PANTHER" id="PTHR10201:SF323">
    <property type="entry name" value="MATRIX METALLOPROTEINASE-21"/>
    <property type="match status" value="1"/>
</dbReference>
<dbReference type="InterPro" id="IPR001818">
    <property type="entry name" value="Pept_M10_metallopeptidase"/>
</dbReference>
<evidence type="ECO:0000256" key="1">
    <source>
        <dbReference type="ARBA" id="ARBA00022670"/>
    </source>
</evidence>
<protein>
    <recommendedName>
        <fullName evidence="6">Peptidase metallopeptidase domain-containing protein</fullName>
    </recommendedName>
</protein>
<proteinExistence type="predicted"/>
<gene>
    <name evidence="7" type="ORF">AKJ09_07632</name>
</gene>
<keyword evidence="2" id="KW-0479">Metal-binding</keyword>
<dbReference type="Gene3D" id="3.40.390.10">
    <property type="entry name" value="Collagenase (Catalytic Domain)"/>
    <property type="match status" value="1"/>
</dbReference>
<dbReference type="InterPro" id="IPR006026">
    <property type="entry name" value="Peptidase_Metallo"/>
</dbReference>
<evidence type="ECO:0000256" key="3">
    <source>
        <dbReference type="ARBA" id="ARBA00022801"/>
    </source>
</evidence>
<sequence>MGGLALVASIASAREASAFCRSTSCRSTSSKECERDDNGCPAEGATLYWPTSCIAYATNELGTINLDPADTRRIIRKTFQAWSDVDCKGGGTASMTFQEMDPIPCKKSQFNKDGPNVNVVLFQDNDWKYRGIDGTLAKTSVTYNDETGEIYDADIEVNTAFNEVTITNNPAEVEYDLQAILTHEVGHFIGLAHSDQPTAVMYESYTPGSTSQRTLTDDDVAAVCSAYPPNSRVACNPEPRGGFSPTCDAPASGGGCSTASAGRSVDSAPILTLSGLAILVAASVSRKAVRVRRAR</sequence>
<keyword evidence="4" id="KW-0862">Zinc</keyword>
<reference evidence="7 8" key="1">
    <citation type="submission" date="2015-08" db="EMBL/GenBank/DDBJ databases">
        <authorList>
            <person name="Babu N.S."/>
            <person name="Beckwith C.J."/>
            <person name="Beseler K.G."/>
            <person name="Brison A."/>
            <person name="Carone J.V."/>
            <person name="Caskin T.P."/>
            <person name="Diamond M."/>
            <person name="Durham M.E."/>
            <person name="Foxe J.M."/>
            <person name="Go M."/>
            <person name="Henderson B.A."/>
            <person name="Jones I.B."/>
            <person name="McGettigan J.A."/>
            <person name="Micheletti S.J."/>
            <person name="Nasrallah M.E."/>
            <person name="Ortiz D."/>
            <person name="Piller C.R."/>
            <person name="Privatt S.R."/>
            <person name="Schneider S.L."/>
            <person name="Sharp S."/>
            <person name="Smith T.C."/>
            <person name="Stanton J.D."/>
            <person name="Ullery H.E."/>
            <person name="Wilson R.J."/>
            <person name="Serrano M.G."/>
            <person name="Buck G."/>
            <person name="Lee V."/>
            <person name="Wang Y."/>
            <person name="Carvalho R."/>
            <person name="Voegtly L."/>
            <person name="Shi R."/>
            <person name="Duckworth R."/>
            <person name="Johnson A."/>
            <person name="Loviza R."/>
            <person name="Walstead R."/>
            <person name="Shah Z."/>
            <person name="Kiflezghi M."/>
            <person name="Wade K."/>
            <person name="Ball S.L."/>
            <person name="Bradley K.W."/>
            <person name="Asai D.J."/>
            <person name="Bowman C.A."/>
            <person name="Russell D.A."/>
            <person name="Pope W.H."/>
            <person name="Jacobs-Sera D."/>
            <person name="Hendrix R.W."/>
            <person name="Hatfull G.F."/>
        </authorList>
    </citation>
    <scope>NUCLEOTIDE SEQUENCE [LARGE SCALE GENOMIC DNA]</scope>
    <source>
        <strain evidence="7 8">DSM 27648</strain>
    </source>
</reference>
<evidence type="ECO:0000256" key="4">
    <source>
        <dbReference type="ARBA" id="ARBA00022833"/>
    </source>
</evidence>
<dbReference type="InterPro" id="IPR021190">
    <property type="entry name" value="Pept_M10A"/>
</dbReference>
<evidence type="ECO:0000313" key="7">
    <source>
        <dbReference type="EMBL" id="AKV00969.1"/>
    </source>
</evidence>
<organism evidence="7 8">
    <name type="scientific">Labilithrix luteola</name>
    <dbReference type="NCBI Taxonomy" id="1391654"/>
    <lineage>
        <taxon>Bacteria</taxon>
        <taxon>Pseudomonadati</taxon>
        <taxon>Myxococcota</taxon>
        <taxon>Polyangia</taxon>
        <taxon>Polyangiales</taxon>
        <taxon>Labilitrichaceae</taxon>
        <taxon>Labilithrix</taxon>
    </lineage>
</organism>
<dbReference type="PANTHER" id="PTHR10201">
    <property type="entry name" value="MATRIX METALLOPROTEINASE"/>
    <property type="match status" value="1"/>
</dbReference>
<dbReference type="GO" id="GO:0006508">
    <property type="term" value="P:proteolysis"/>
    <property type="evidence" value="ECO:0007669"/>
    <property type="project" value="UniProtKB-KW"/>
</dbReference>
<dbReference type="Pfam" id="PF00413">
    <property type="entry name" value="Peptidase_M10"/>
    <property type="match status" value="1"/>
</dbReference>
<dbReference type="SMART" id="SM00235">
    <property type="entry name" value="ZnMc"/>
    <property type="match status" value="1"/>
</dbReference>
<evidence type="ECO:0000313" key="8">
    <source>
        <dbReference type="Proteomes" id="UP000064967"/>
    </source>
</evidence>
<dbReference type="SUPFAM" id="SSF55486">
    <property type="entry name" value="Metalloproteases ('zincins'), catalytic domain"/>
    <property type="match status" value="1"/>
</dbReference>